<dbReference type="RefSeq" id="WP_305027354.1">
    <property type="nucleotide sequence ID" value="NZ_JAUQTA010000001.1"/>
</dbReference>
<feature type="region of interest" description="Disordered" evidence="8">
    <location>
        <begin position="338"/>
        <end position="400"/>
    </location>
</feature>
<dbReference type="PROSITE" id="PS50011">
    <property type="entry name" value="PROTEIN_KINASE_DOM"/>
    <property type="match status" value="1"/>
</dbReference>
<comment type="caution">
    <text evidence="11">The sequence shown here is derived from an EMBL/GenBank/DDBJ whole genome shotgun (WGS) entry which is preliminary data.</text>
</comment>
<evidence type="ECO:0000313" key="11">
    <source>
        <dbReference type="EMBL" id="MDO7867976.1"/>
    </source>
</evidence>
<evidence type="ECO:0000256" key="3">
    <source>
        <dbReference type="ARBA" id="ARBA00022679"/>
    </source>
</evidence>
<organism evidence="11 12">
    <name type="scientific">Nocardioides jiangxiensis</name>
    <dbReference type="NCBI Taxonomy" id="3064524"/>
    <lineage>
        <taxon>Bacteria</taxon>
        <taxon>Bacillati</taxon>
        <taxon>Actinomycetota</taxon>
        <taxon>Actinomycetes</taxon>
        <taxon>Propionibacteriales</taxon>
        <taxon>Nocardioidaceae</taxon>
        <taxon>Nocardioides</taxon>
    </lineage>
</organism>
<dbReference type="Gene3D" id="3.30.200.20">
    <property type="entry name" value="Phosphorylase Kinase, domain 1"/>
    <property type="match status" value="1"/>
</dbReference>
<keyword evidence="9" id="KW-0472">Membrane</keyword>
<feature type="compositionally biased region" description="Low complexity" evidence="8">
    <location>
        <begin position="345"/>
        <end position="357"/>
    </location>
</feature>
<feature type="transmembrane region" description="Helical" evidence="9">
    <location>
        <begin position="312"/>
        <end position="333"/>
    </location>
</feature>
<keyword evidence="2" id="KW-0723">Serine/threonine-protein kinase</keyword>
<feature type="domain" description="Protein kinase" evidence="10">
    <location>
        <begin position="13"/>
        <end position="265"/>
    </location>
</feature>
<feature type="compositionally biased region" description="Gly residues" evidence="8">
    <location>
        <begin position="388"/>
        <end position="400"/>
    </location>
</feature>
<keyword evidence="3 11" id="KW-0808">Transferase</keyword>
<dbReference type="InterPro" id="IPR008271">
    <property type="entry name" value="Ser/Thr_kinase_AS"/>
</dbReference>
<dbReference type="GO" id="GO:0004674">
    <property type="term" value="F:protein serine/threonine kinase activity"/>
    <property type="evidence" value="ECO:0007669"/>
    <property type="project" value="UniProtKB-EC"/>
</dbReference>
<dbReference type="InterPro" id="IPR017441">
    <property type="entry name" value="Protein_kinase_ATP_BS"/>
</dbReference>
<feature type="compositionally biased region" description="Basic residues" evidence="8">
    <location>
        <begin position="376"/>
        <end position="387"/>
    </location>
</feature>
<dbReference type="PANTHER" id="PTHR43289:SF6">
    <property type="entry name" value="SERINE_THREONINE-PROTEIN KINASE NEKL-3"/>
    <property type="match status" value="1"/>
</dbReference>
<keyword evidence="9" id="KW-0812">Transmembrane</keyword>
<reference evidence="11 12" key="1">
    <citation type="submission" date="2023-07" db="EMBL/GenBank/DDBJ databases">
        <title>Nocardioides sp. nov WY-20 isolated from soil.</title>
        <authorList>
            <person name="Liu B."/>
            <person name="Wan Y."/>
        </authorList>
    </citation>
    <scope>NUCLEOTIDE SEQUENCE [LARGE SCALE GENOMIC DNA]</scope>
    <source>
        <strain evidence="11 12">WY-20</strain>
    </source>
</reference>
<feature type="binding site" evidence="7">
    <location>
        <position position="42"/>
    </location>
    <ligand>
        <name>ATP</name>
        <dbReference type="ChEBI" id="CHEBI:30616"/>
    </ligand>
</feature>
<dbReference type="SUPFAM" id="SSF56112">
    <property type="entry name" value="Protein kinase-like (PK-like)"/>
    <property type="match status" value="1"/>
</dbReference>
<sequence>MTVGTGSLLGGRYRVGDLLGQGGMAEVYRATDERLGREVAVKVLRLRADEGSDRARFAAEARTLARLDHPSIVTLLDAGLEEAQPWLAMELVDGTHLGSRFGSGPLPAAEVALVGQQVAEALAYAHATGVVHRDVKPGNILLAPDRRALLADFGIAHALDSATRHTAVGQSVGSPAWLAPEQAAGEGVSGASDVYSLGLVLLEALTGERAFTGTPTELVHARLAAAPVVPPSLPPGWAALLRAMTALAPADRVPAEVVAVRLAGFDGVDLPPDPDATAAFVAAPDPGETQLLAVAPDGATGRRSVIAAVPRGLWAVAAVLLALLIVLVLWLALRGDPEPVAPRHTTTPMATPTTTPTRASSGPGVTPSKQPAQHHAPAKKGAGKKGAGKSGGKSQGGTKK</sequence>
<dbReference type="PANTHER" id="PTHR43289">
    <property type="entry name" value="MITOGEN-ACTIVATED PROTEIN KINASE KINASE KINASE 20-RELATED"/>
    <property type="match status" value="1"/>
</dbReference>
<keyword evidence="6 7" id="KW-0067">ATP-binding</keyword>
<dbReference type="EMBL" id="JAUQTA010000001">
    <property type="protein sequence ID" value="MDO7867976.1"/>
    <property type="molecule type" value="Genomic_DNA"/>
</dbReference>
<protein>
    <recommendedName>
        <fullName evidence="1">non-specific serine/threonine protein kinase</fullName>
        <ecNumber evidence="1">2.7.11.1</ecNumber>
    </recommendedName>
</protein>
<name>A0ABT9B3U6_9ACTN</name>
<accession>A0ABT9B3U6</accession>
<evidence type="ECO:0000256" key="1">
    <source>
        <dbReference type="ARBA" id="ARBA00012513"/>
    </source>
</evidence>
<dbReference type="CDD" id="cd14014">
    <property type="entry name" value="STKc_PknB_like"/>
    <property type="match status" value="1"/>
</dbReference>
<evidence type="ECO:0000256" key="7">
    <source>
        <dbReference type="PROSITE-ProRule" id="PRU10141"/>
    </source>
</evidence>
<dbReference type="PROSITE" id="PS00108">
    <property type="entry name" value="PROTEIN_KINASE_ST"/>
    <property type="match status" value="1"/>
</dbReference>
<evidence type="ECO:0000313" key="12">
    <source>
        <dbReference type="Proteomes" id="UP001233314"/>
    </source>
</evidence>
<keyword evidence="12" id="KW-1185">Reference proteome</keyword>
<evidence type="ECO:0000256" key="9">
    <source>
        <dbReference type="SAM" id="Phobius"/>
    </source>
</evidence>
<keyword evidence="5 11" id="KW-0418">Kinase</keyword>
<dbReference type="SMART" id="SM00220">
    <property type="entry name" value="S_TKc"/>
    <property type="match status" value="1"/>
</dbReference>
<dbReference type="PROSITE" id="PS00107">
    <property type="entry name" value="PROTEIN_KINASE_ATP"/>
    <property type="match status" value="1"/>
</dbReference>
<gene>
    <name evidence="11" type="ORF">Q5722_06305</name>
</gene>
<proteinExistence type="predicted"/>
<evidence type="ECO:0000256" key="4">
    <source>
        <dbReference type="ARBA" id="ARBA00022741"/>
    </source>
</evidence>
<dbReference type="Proteomes" id="UP001233314">
    <property type="component" value="Unassembled WGS sequence"/>
</dbReference>
<evidence type="ECO:0000256" key="2">
    <source>
        <dbReference type="ARBA" id="ARBA00022527"/>
    </source>
</evidence>
<dbReference type="Pfam" id="PF00069">
    <property type="entry name" value="Pkinase"/>
    <property type="match status" value="1"/>
</dbReference>
<dbReference type="EC" id="2.7.11.1" evidence="1"/>
<evidence type="ECO:0000259" key="10">
    <source>
        <dbReference type="PROSITE" id="PS50011"/>
    </source>
</evidence>
<evidence type="ECO:0000256" key="8">
    <source>
        <dbReference type="SAM" id="MobiDB-lite"/>
    </source>
</evidence>
<evidence type="ECO:0000256" key="6">
    <source>
        <dbReference type="ARBA" id="ARBA00022840"/>
    </source>
</evidence>
<dbReference type="InterPro" id="IPR011009">
    <property type="entry name" value="Kinase-like_dom_sf"/>
</dbReference>
<dbReference type="InterPro" id="IPR000719">
    <property type="entry name" value="Prot_kinase_dom"/>
</dbReference>
<keyword evidence="9" id="KW-1133">Transmembrane helix</keyword>
<dbReference type="Gene3D" id="1.10.510.10">
    <property type="entry name" value="Transferase(Phosphotransferase) domain 1"/>
    <property type="match status" value="1"/>
</dbReference>
<keyword evidence="4 7" id="KW-0547">Nucleotide-binding</keyword>
<evidence type="ECO:0000256" key="5">
    <source>
        <dbReference type="ARBA" id="ARBA00022777"/>
    </source>
</evidence>